<keyword evidence="2" id="KW-0732">Signal</keyword>
<feature type="region of interest" description="Disordered" evidence="1">
    <location>
        <begin position="37"/>
        <end position="58"/>
    </location>
</feature>
<dbReference type="AlphaFoldDB" id="A0A5D0HKN5"/>
<dbReference type="Proteomes" id="UP000323930">
    <property type="component" value="Unassembled WGS sequence"/>
</dbReference>
<evidence type="ECO:0000256" key="1">
    <source>
        <dbReference type="SAM" id="MobiDB-lite"/>
    </source>
</evidence>
<evidence type="ECO:0000256" key="2">
    <source>
        <dbReference type="SAM" id="SignalP"/>
    </source>
</evidence>
<feature type="compositionally biased region" description="Acidic residues" evidence="1">
    <location>
        <begin position="37"/>
        <end position="47"/>
    </location>
</feature>
<accession>A0A5D0HKN5</accession>
<proteinExistence type="predicted"/>
<comment type="caution">
    <text evidence="3">The sequence shown here is derived from an EMBL/GenBank/DDBJ whole genome shotgun (WGS) entry which is preliminary data.</text>
</comment>
<dbReference type="EMBL" id="VSDQ01000718">
    <property type="protein sequence ID" value="TYA71825.1"/>
    <property type="molecule type" value="Genomic_DNA"/>
</dbReference>
<feature type="chain" id="PRO_5022903330" evidence="2">
    <location>
        <begin position="22"/>
        <end position="408"/>
    </location>
</feature>
<evidence type="ECO:0000313" key="4">
    <source>
        <dbReference type="Proteomes" id="UP000323930"/>
    </source>
</evidence>
<protein>
    <submittedName>
        <fullName evidence="3">Uncharacterized protein</fullName>
    </submittedName>
</protein>
<dbReference type="PROSITE" id="PS51257">
    <property type="entry name" value="PROKAR_LIPOPROTEIN"/>
    <property type="match status" value="1"/>
</dbReference>
<name>A0A5D0HKN5_9FLAO</name>
<reference evidence="3 4" key="1">
    <citation type="submission" date="2019-08" db="EMBL/GenBank/DDBJ databases">
        <title>Seonamhaeicola sediminis sp. nov., isolated from marine sediment.</title>
        <authorList>
            <person name="Cao W.R."/>
        </authorList>
    </citation>
    <scope>NUCLEOTIDE SEQUENCE [LARGE SCALE GENOMIC DNA]</scope>
    <source>
        <strain evidence="3 4">B011</strain>
    </source>
</reference>
<gene>
    <name evidence="3" type="ORF">FUA24_19940</name>
</gene>
<evidence type="ECO:0000313" key="3">
    <source>
        <dbReference type="EMBL" id="TYA71825.1"/>
    </source>
</evidence>
<sequence length="408" mass="46273">MKHLSRLLMLAALVIFVSCQNENLTEDQSIEEVQADLSPDEDFEAAESTEGSLQLNEESEKLVVPSKSSLFAKYGSSCTPDLDGFRESLPEVVSITTTTKRGPEAYFTLDILDTNLAGTDLLAWCADIDLNLEVEGPLDFDVYSSYGDNIPDSVFAQPDNLDVVNWILNQDYVGSESPNGGTYEYGHVQWAIWELLNSYNCNICDNLTNPTGTWRDDSRNLEKAKEILNAAVENGQDFVPACGQKIGVVLVPDGKQPLIVMKEVPSIEECSDCEGKVTELTLEFDWKYAKRIKIYQKKENTCWGAKIFDKVVQPGEEFTINGVNHDGSFGRYIYIYVGNKCYYYTKIKTNCDLKIGPGYERGVFNVVSGRSSKGGELCEYVKPEYNCWRYRHWSSYYYYKYRYQNHGY</sequence>
<dbReference type="OrthoDB" id="599464at2"/>
<organism evidence="3 4">
    <name type="scientific">Seonamhaeicola marinus</name>
    <dbReference type="NCBI Taxonomy" id="1912246"/>
    <lineage>
        <taxon>Bacteria</taxon>
        <taxon>Pseudomonadati</taxon>
        <taxon>Bacteroidota</taxon>
        <taxon>Flavobacteriia</taxon>
        <taxon>Flavobacteriales</taxon>
        <taxon>Flavobacteriaceae</taxon>
    </lineage>
</organism>
<keyword evidence="4" id="KW-1185">Reference proteome</keyword>
<dbReference type="RefSeq" id="WP_148544812.1">
    <property type="nucleotide sequence ID" value="NZ_VSDQ01000718.1"/>
</dbReference>
<feature type="signal peptide" evidence="2">
    <location>
        <begin position="1"/>
        <end position="21"/>
    </location>
</feature>